<dbReference type="PROSITE" id="PS51194">
    <property type="entry name" value="HELICASE_CTER"/>
    <property type="match status" value="1"/>
</dbReference>
<evidence type="ECO:0000313" key="13">
    <source>
        <dbReference type="EMBL" id="SHK30629.1"/>
    </source>
</evidence>
<dbReference type="Pfam" id="PF00271">
    <property type="entry name" value="Helicase_C"/>
    <property type="match status" value="1"/>
</dbReference>
<dbReference type="InterPro" id="IPR001650">
    <property type="entry name" value="Helicase_C-like"/>
</dbReference>
<dbReference type="Gene3D" id="3.40.50.300">
    <property type="entry name" value="P-loop containing nucleotide triphosphate hydrolases"/>
    <property type="match status" value="2"/>
</dbReference>
<dbReference type="SMART" id="SM00490">
    <property type="entry name" value="HELICc"/>
    <property type="match status" value="1"/>
</dbReference>
<keyword evidence="4 13" id="KW-0347">Helicase</keyword>
<name>A0A1M6RDV7_9BURK</name>
<keyword evidence="8" id="KW-0413">Isomerase</keyword>
<sequence length="1567" mass="170975">MARRAPNYAGMTSASTSAAALRAASAGPATAGPAQADAVDSPISAATARALDDFHPAVAGWFLNTFPGPTDAQAAAWPQIRRGRSTLVAAPTGSGKTLTAFLSALDDLVHQGLANGGALPDETLVVYVSPLKALSNDIRLNLQMPLQGIAAELDARGLPPLDIRTAVRTGDTTQQERSALRKRAPHILVTTPESLYVLLGSDSGRRMLSTVRTVIVDEIHALAGSKRGSHLALSLERLDALCARRLPRIGLSATQKPVSAVARFLVGGASIDSGLPADCAIVDVGHIRARDLALDIPPVPLEAVMPNEVWERVYDRLAELVAMHRTTLIFVNTRRMAERAARHLTERLGKEAVAAHHGSLAREHRFDAEQRLKRGELRVLIATASLELGIDIGDVDLVCQMGSPRAIAPFLQRVGRSGHHVGGMPKGRLFPVSRDDLIECAALLDCVRRGELDALRIPRAPLDVLAQQIVAEVSSAEWNEDALFEMMRRAAPYAELEREQYDAVLRMLVEGYTSRNGPRGAYIHRDVVSGTLRGRRGGKLVAVTSGGTIPENADYAVVLEPQAINIGTVNEDFAVESLAGDVFQLGNASYRILRIESGRVRVEDAQGQPPNIPFWLGEAPGRSDELSLGVARLREQIGRWLDGEEEPATVSHGEPSSTRRNAKRPALSATAKTRAKAASAVVETRDGGSAESASSAAIAADAPPAATAAIAATDPTMTARIERAIDWLVDSLGLDEAAARQIVDYLARARAALGVLPTQDTLVMERFFDESGGTQLVIHSPFGSRVNRAWGLALRKRFCRNFNFELQAAATEDAIVLSLTGSHSFVLDEVWRYLHSNSAEHLLIQALLDAPLFGVRWRWNATIALGLPRYTGGRKTAPQLQRMRSEDLLASVFPEQAACLENIVGERELPRHPLVDQTVDDCLHDAMDSEHWIALLRRIEQGDVRLVARDLPAPSPLAAEILTAKPYAYLDDAPIEERRTQAVLNRRWTDPASADDLGALDAAAIDSVRDEAWPQARNADEMHEALTGLACITEAEAHRNEGWPAWLASLAESGRATRLNIAGTHTTLWLSAERLTCFEALYPDAAFAPPLTAPKGYADAWNADDALLDVLRARLTGFGPLPVNTIAQALGLPAASVERTLTRLEAEGYVMRGRFTPRATEEEWCERHLLARIHRYTVKRLRREIEPVERHDFMRFLFEWQHLTPDTRSEGRDALAAVLEQLEGFQAAAGAWEEDILPARVKAYSSTSLDELCRAGKIVWTRLTERARSAAGPVRGTPIVLLPRAHIRVWSALIDPSRQPELSARAQSVYDALSQHGAMFFDELLSEVRVLRMELENALGELVAAGLANSDSFAGLRALLKPVAKRNAFSGSRRARASALIGGMDDAGRWALLRRGSAAAASAESTPERRRQLPPEVLEHVAMTLLRRYGVVFWRLLEREAEWLPPWRDLLRVFQRLEARGVIRGGRFVNGLAGEQFALPEAIPLLREVRRHANDGAFVCVAATDPLNLTGTLLVGERVPAVTGNRILYRDGVVIGTLVGGVFWFEASVEALPAERERARGWLARRF</sequence>
<keyword evidence="2" id="KW-0227">DNA damage</keyword>
<keyword evidence="5" id="KW-0067">ATP-binding</keyword>
<reference evidence="13 14" key="1">
    <citation type="submission" date="2016-11" db="EMBL/GenBank/DDBJ databases">
        <authorList>
            <person name="Jaros S."/>
            <person name="Januszkiewicz K."/>
            <person name="Wedrychowicz H."/>
        </authorList>
    </citation>
    <scope>NUCLEOTIDE SEQUENCE [LARGE SCALE GENOMIC DNA]</scope>
    <source>
        <strain evidence="13 14">LMG 20594</strain>
    </source>
</reference>
<evidence type="ECO:0000256" key="7">
    <source>
        <dbReference type="ARBA" id="ARBA00023204"/>
    </source>
</evidence>
<protein>
    <submittedName>
        <fullName evidence="13">ATP dependent helicase, Lhr family</fullName>
    </submittedName>
</protein>
<dbReference type="Pfam" id="PF23235">
    <property type="entry name" value="WHD_3rd_Lhr"/>
    <property type="match status" value="1"/>
</dbReference>
<dbReference type="GO" id="GO:0006281">
    <property type="term" value="P:DNA repair"/>
    <property type="evidence" value="ECO:0007669"/>
    <property type="project" value="UniProtKB-KW"/>
</dbReference>
<evidence type="ECO:0000259" key="11">
    <source>
        <dbReference type="PROSITE" id="PS51192"/>
    </source>
</evidence>
<dbReference type="Proteomes" id="UP000184395">
    <property type="component" value="Unassembled WGS sequence"/>
</dbReference>
<dbReference type="Pfam" id="PF23234">
    <property type="entry name" value="WHD_4th_Lhr"/>
    <property type="match status" value="1"/>
</dbReference>
<dbReference type="InterPro" id="IPR055368">
    <property type="entry name" value="WH3_Lhr"/>
</dbReference>
<dbReference type="Pfam" id="PF09339">
    <property type="entry name" value="HTH_IclR"/>
    <property type="match status" value="1"/>
</dbReference>
<dbReference type="CDD" id="cd17922">
    <property type="entry name" value="DEXHc_LHR-like"/>
    <property type="match status" value="1"/>
</dbReference>
<dbReference type="GO" id="GO:0005524">
    <property type="term" value="F:ATP binding"/>
    <property type="evidence" value="ECO:0007669"/>
    <property type="project" value="UniProtKB-KW"/>
</dbReference>
<dbReference type="InterPro" id="IPR005471">
    <property type="entry name" value="Tscrpt_reg_IclR_N"/>
</dbReference>
<dbReference type="PANTHER" id="PTHR47962">
    <property type="entry name" value="ATP-DEPENDENT HELICASE LHR-RELATED-RELATED"/>
    <property type="match status" value="1"/>
</dbReference>
<dbReference type="InterPro" id="IPR014001">
    <property type="entry name" value="Helicase_ATP-bd"/>
</dbReference>
<dbReference type="PROSITE" id="PS51192">
    <property type="entry name" value="HELICASE_ATP_BIND_1"/>
    <property type="match status" value="1"/>
</dbReference>
<dbReference type="InterPro" id="IPR036388">
    <property type="entry name" value="WH-like_DNA-bd_sf"/>
</dbReference>
<evidence type="ECO:0000256" key="6">
    <source>
        <dbReference type="ARBA" id="ARBA00023125"/>
    </source>
</evidence>
<dbReference type="CDD" id="cd18796">
    <property type="entry name" value="SF2_C_LHR"/>
    <property type="match status" value="1"/>
</dbReference>
<dbReference type="SUPFAM" id="SSF52540">
    <property type="entry name" value="P-loop containing nucleoside triphosphate hydrolases"/>
    <property type="match status" value="1"/>
</dbReference>
<feature type="chain" id="PRO_5009920585" evidence="10">
    <location>
        <begin position="32"/>
        <end position="1567"/>
    </location>
</feature>
<evidence type="ECO:0000259" key="12">
    <source>
        <dbReference type="PROSITE" id="PS51194"/>
    </source>
</evidence>
<keyword evidence="10" id="KW-0732">Signal</keyword>
<feature type="compositionally biased region" description="Low complexity" evidence="9">
    <location>
        <begin position="666"/>
        <end position="680"/>
    </location>
</feature>
<dbReference type="EMBL" id="FRAB01000018">
    <property type="protein sequence ID" value="SHK30629.1"/>
    <property type="molecule type" value="Genomic_DNA"/>
</dbReference>
<dbReference type="Gene3D" id="1.10.10.10">
    <property type="entry name" value="Winged helix-like DNA-binding domain superfamily/Winged helix DNA-binding domain"/>
    <property type="match status" value="1"/>
</dbReference>
<proteinExistence type="predicted"/>
<evidence type="ECO:0000256" key="3">
    <source>
        <dbReference type="ARBA" id="ARBA00022801"/>
    </source>
</evidence>
<dbReference type="PANTHER" id="PTHR47962:SF5">
    <property type="entry name" value="ATP-DEPENDENT HELICASE LHR-RELATED"/>
    <property type="match status" value="1"/>
</dbReference>
<keyword evidence="1" id="KW-0547">Nucleotide-binding</keyword>
<dbReference type="Pfam" id="PF08494">
    <property type="entry name" value="DEAD_assoc"/>
    <property type="match status" value="1"/>
</dbReference>
<dbReference type="InterPro" id="IPR036390">
    <property type="entry name" value="WH_DNA-bd_sf"/>
</dbReference>
<feature type="signal peptide" evidence="10">
    <location>
        <begin position="1"/>
        <end position="31"/>
    </location>
</feature>
<organism evidence="13 14">
    <name type="scientific">Paraburkholderia terricola</name>
    <dbReference type="NCBI Taxonomy" id="169427"/>
    <lineage>
        <taxon>Bacteria</taxon>
        <taxon>Pseudomonadati</taxon>
        <taxon>Pseudomonadota</taxon>
        <taxon>Betaproteobacteria</taxon>
        <taxon>Burkholderiales</taxon>
        <taxon>Burkholderiaceae</taxon>
        <taxon>Paraburkholderia</taxon>
    </lineage>
</organism>
<feature type="domain" description="Helicase C-terminal" evidence="12">
    <location>
        <begin position="312"/>
        <end position="468"/>
    </location>
</feature>
<feature type="domain" description="Helicase ATP-binding" evidence="11">
    <location>
        <begin position="77"/>
        <end position="273"/>
    </location>
</feature>
<dbReference type="InterPro" id="IPR011545">
    <property type="entry name" value="DEAD/DEAH_box_helicase_dom"/>
</dbReference>
<dbReference type="InterPro" id="IPR027417">
    <property type="entry name" value="P-loop_NTPase"/>
</dbReference>
<evidence type="ECO:0000256" key="2">
    <source>
        <dbReference type="ARBA" id="ARBA00022763"/>
    </source>
</evidence>
<dbReference type="InterPro" id="IPR055367">
    <property type="entry name" value="WH4_Lhr"/>
</dbReference>
<dbReference type="InterPro" id="IPR045628">
    <property type="entry name" value="Lhr_WH_dom"/>
</dbReference>
<evidence type="ECO:0000256" key="8">
    <source>
        <dbReference type="ARBA" id="ARBA00023235"/>
    </source>
</evidence>
<keyword evidence="3" id="KW-0378">Hydrolase</keyword>
<evidence type="ECO:0000256" key="5">
    <source>
        <dbReference type="ARBA" id="ARBA00022840"/>
    </source>
</evidence>
<gene>
    <name evidence="13" type="ORF">SAMN05192548_101874</name>
</gene>
<feature type="region of interest" description="Disordered" evidence="9">
    <location>
        <begin position="643"/>
        <end position="686"/>
    </location>
</feature>
<dbReference type="RefSeq" id="WP_412534864.1">
    <property type="nucleotide sequence ID" value="NZ_FRAB01000018.1"/>
</dbReference>
<evidence type="ECO:0000256" key="10">
    <source>
        <dbReference type="SAM" id="SignalP"/>
    </source>
</evidence>
<dbReference type="Pfam" id="PF00270">
    <property type="entry name" value="DEAD"/>
    <property type="match status" value="1"/>
</dbReference>
<dbReference type="GO" id="GO:0003677">
    <property type="term" value="F:DNA binding"/>
    <property type="evidence" value="ECO:0007669"/>
    <property type="project" value="UniProtKB-KW"/>
</dbReference>
<dbReference type="STRING" id="169427.SAMN05192548_101874"/>
<dbReference type="Pfam" id="PF19306">
    <property type="entry name" value="WHD_Lhr"/>
    <property type="match status" value="1"/>
</dbReference>
<evidence type="ECO:0000256" key="1">
    <source>
        <dbReference type="ARBA" id="ARBA00022741"/>
    </source>
</evidence>
<dbReference type="SMART" id="SM00487">
    <property type="entry name" value="DEXDc"/>
    <property type="match status" value="1"/>
</dbReference>
<keyword evidence="6" id="KW-0238">DNA-binding</keyword>
<dbReference type="SUPFAM" id="SSF46785">
    <property type="entry name" value="Winged helix' DNA-binding domain"/>
    <property type="match status" value="1"/>
</dbReference>
<evidence type="ECO:0000256" key="4">
    <source>
        <dbReference type="ARBA" id="ARBA00022806"/>
    </source>
</evidence>
<keyword evidence="7" id="KW-0234">DNA repair</keyword>
<dbReference type="GO" id="GO:0004386">
    <property type="term" value="F:helicase activity"/>
    <property type="evidence" value="ECO:0007669"/>
    <property type="project" value="UniProtKB-KW"/>
</dbReference>
<accession>A0A1M6RDV7</accession>
<dbReference type="GO" id="GO:0016887">
    <property type="term" value="F:ATP hydrolysis activity"/>
    <property type="evidence" value="ECO:0007669"/>
    <property type="project" value="TreeGrafter"/>
</dbReference>
<evidence type="ECO:0000313" key="14">
    <source>
        <dbReference type="Proteomes" id="UP000184395"/>
    </source>
</evidence>
<dbReference type="InterPro" id="IPR013701">
    <property type="entry name" value="Lhr-like_DEAD/DEAH_assoc"/>
</dbReference>
<evidence type="ECO:0000256" key="9">
    <source>
        <dbReference type="SAM" id="MobiDB-lite"/>
    </source>
</evidence>
<dbReference type="InterPro" id="IPR052511">
    <property type="entry name" value="ATP-dep_Helicase"/>
</dbReference>